<dbReference type="SMART" id="SM00829">
    <property type="entry name" value="PKS_ER"/>
    <property type="match status" value="1"/>
</dbReference>
<dbReference type="GO" id="GO:0008270">
    <property type="term" value="F:zinc ion binding"/>
    <property type="evidence" value="ECO:0007669"/>
    <property type="project" value="InterPro"/>
</dbReference>
<feature type="domain" description="Enoyl reductase (ER)" evidence="7">
    <location>
        <begin position="4"/>
        <end position="355"/>
    </location>
</feature>
<dbReference type="InterPro" id="IPR013149">
    <property type="entry name" value="ADH-like_C"/>
</dbReference>
<dbReference type="SUPFAM" id="SSF50129">
    <property type="entry name" value="GroES-like"/>
    <property type="match status" value="1"/>
</dbReference>
<evidence type="ECO:0000256" key="6">
    <source>
        <dbReference type="RuleBase" id="RU361277"/>
    </source>
</evidence>
<name>A0AAI9YLU8_9PEZI</name>
<comment type="cofactor">
    <cofactor evidence="1 6">
        <name>Zn(2+)</name>
        <dbReference type="ChEBI" id="CHEBI:29105"/>
    </cofactor>
</comment>
<accession>A0AAI9YLU8</accession>
<dbReference type="SUPFAM" id="SSF51735">
    <property type="entry name" value="NAD(P)-binding Rossmann-fold domains"/>
    <property type="match status" value="1"/>
</dbReference>
<dbReference type="Pfam" id="PF08240">
    <property type="entry name" value="ADH_N"/>
    <property type="match status" value="1"/>
</dbReference>
<dbReference type="InterPro" id="IPR036291">
    <property type="entry name" value="NAD(P)-bd_dom_sf"/>
</dbReference>
<gene>
    <name evidence="8" type="ORF">CCOS01_13536</name>
</gene>
<dbReference type="Gene3D" id="3.90.180.10">
    <property type="entry name" value="Medium-chain alcohol dehydrogenases, catalytic domain"/>
    <property type="match status" value="1"/>
</dbReference>
<dbReference type="AlphaFoldDB" id="A0AAI9YLU8"/>
<evidence type="ECO:0000256" key="5">
    <source>
        <dbReference type="ARBA" id="ARBA00023002"/>
    </source>
</evidence>
<dbReference type="InterPro" id="IPR020843">
    <property type="entry name" value="ER"/>
</dbReference>
<dbReference type="RefSeq" id="XP_060308110.1">
    <property type="nucleotide sequence ID" value="XM_060461682.1"/>
</dbReference>
<dbReference type="GO" id="GO:0004022">
    <property type="term" value="F:alcohol dehydrogenase (NAD+) activity"/>
    <property type="evidence" value="ECO:0007669"/>
    <property type="project" value="TreeGrafter"/>
</dbReference>
<proteinExistence type="inferred from homology"/>
<dbReference type="Proteomes" id="UP001240678">
    <property type="component" value="Unassembled WGS sequence"/>
</dbReference>
<evidence type="ECO:0000256" key="3">
    <source>
        <dbReference type="ARBA" id="ARBA00022723"/>
    </source>
</evidence>
<dbReference type="EMBL" id="MOOE01000017">
    <property type="protein sequence ID" value="KAK1515343.1"/>
    <property type="molecule type" value="Genomic_DNA"/>
</dbReference>
<protein>
    <submittedName>
        <fullName evidence="8">Alcohol dehydrogenase GroES-like domain-containing protein</fullName>
    </submittedName>
</protein>
<comment type="caution">
    <text evidence="8">The sequence shown here is derived from an EMBL/GenBank/DDBJ whole genome shotgun (WGS) entry which is preliminary data.</text>
</comment>
<dbReference type="PANTHER" id="PTHR42940:SF8">
    <property type="entry name" value="VACUOLAR PROTEIN SORTING-ASSOCIATED PROTEIN 11"/>
    <property type="match status" value="1"/>
</dbReference>
<evidence type="ECO:0000256" key="2">
    <source>
        <dbReference type="ARBA" id="ARBA00008072"/>
    </source>
</evidence>
<dbReference type="GeneID" id="85345229"/>
<keyword evidence="3 6" id="KW-0479">Metal-binding</keyword>
<keyword evidence="5" id="KW-0560">Oxidoreductase</keyword>
<dbReference type="InterPro" id="IPR002328">
    <property type="entry name" value="ADH_Zn_CS"/>
</dbReference>
<dbReference type="InterPro" id="IPR011032">
    <property type="entry name" value="GroES-like_sf"/>
</dbReference>
<evidence type="ECO:0000256" key="4">
    <source>
        <dbReference type="ARBA" id="ARBA00022833"/>
    </source>
</evidence>
<evidence type="ECO:0000313" key="8">
    <source>
        <dbReference type="EMBL" id="KAK1515343.1"/>
    </source>
</evidence>
<dbReference type="PANTHER" id="PTHR42940">
    <property type="entry name" value="ALCOHOL DEHYDROGENASE 1-RELATED"/>
    <property type="match status" value="1"/>
</dbReference>
<dbReference type="Gene3D" id="3.40.50.720">
    <property type="entry name" value="NAD(P)-binding Rossmann-like Domain"/>
    <property type="match status" value="1"/>
</dbReference>
<evidence type="ECO:0000313" key="9">
    <source>
        <dbReference type="Proteomes" id="UP001240678"/>
    </source>
</evidence>
<keyword evidence="9" id="KW-1185">Reference proteome</keyword>
<sequence length="358" mass="37371">MTGGTQLAWAVVEHGEPLRKIQLPIPEPVGTEVLVKVTHCGVCHTDLHIAEGSYDLGEGERMYVKDRGITLPRALGHEIVGIVARLGPDVSPKEAILGASRVVYPWVGCQKCDRCMDGDDNICAAPANRGSLTHGGFAQYITVPHPRYLVDYGNVDPALACTYGCSGLTVLSSIQKLMPLRPTDPILIIGAGGLGLAAISMLLALGHEHTIVADVSVEKLNVALKAGATAVIDSSTGDAIQNTIAAAGRPLAGAIDFVCNQQTTAFALGSIGKGGKVVAVGIMGGSARVPMVPFILTSKSLLGNMVGTVEHLRKVAEIAQSGRLKPIPITNVPWEQANEAMQLLGAGKVAGRLVLVHE</sequence>
<reference evidence="8 9" key="1">
    <citation type="submission" date="2016-10" db="EMBL/GenBank/DDBJ databases">
        <title>The genome sequence of Colletotrichum fioriniae PJ7.</title>
        <authorList>
            <person name="Baroncelli R."/>
        </authorList>
    </citation>
    <scope>NUCLEOTIDE SEQUENCE [LARGE SCALE GENOMIC DNA]</scope>
    <source>
        <strain evidence="8 9">IMI 309622</strain>
    </source>
</reference>
<evidence type="ECO:0000259" key="7">
    <source>
        <dbReference type="SMART" id="SM00829"/>
    </source>
</evidence>
<comment type="similarity">
    <text evidence="2 6">Belongs to the zinc-containing alcohol dehydrogenase family.</text>
</comment>
<keyword evidence="4 6" id="KW-0862">Zinc</keyword>
<evidence type="ECO:0000256" key="1">
    <source>
        <dbReference type="ARBA" id="ARBA00001947"/>
    </source>
</evidence>
<dbReference type="GO" id="GO:0005737">
    <property type="term" value="C:cytoplasm"/>
    <property type="evidence" value="ECO:0007669"/>
    <property type="project" value="TreeGrafter"/>
</dbReference>
<dbReference type="PROSITE" id="PS00059">
    <property type="entry name" value="ADH_ZINC"/>
    <property type="match status" value="1"/>
</dbReference>
<organism evidence="8 9">
    <name type="scientific">Colletotrichum costaricense</name>
    <dbReference type="NCBI Taxonomy" id="1209916"/>
    <lineage>
        <taxon>Eukaryota</taxon>
        <taxon>Fungi</taxon>
        <taxon>Dikarya</taxon>
        <taxon>Ascomycota</taxon>
        <taxon>Pezizomycotina</taxon>
        <taxon>Sordariomycetes</taxon>
        <taxon>Hypocreomycetidae</taxon>
        <taxon>Glomerellales</taxon>
        <taxon>Glomerellaceae</taxon>
        <taxon>Colletotrichum</taxon>
        <taxon>Colletotrichum acutatum species complex</taxon>
    </lineage>
</organism>
<dbReference type="Pfam" id="PF00107">
    <property type="entry name" value="ADH_zinc_N"/>
    <property type="match status" value="1"/>
</dbReference>
<dbReference type="CDD" id="cd08240">
    <property type="entry name" value="6_hydroxyhexanoate_dh_like"/>
    <property type="match status" value="1"/>
</dbReference>
<dbReference type="InterPro" id="IPR013154">
    <property type="entry name" value="ADH-like_N"/>
</dbReference>